<feature type="compositionally biased region" description="Polar residues" evidence="1">
    <location>
        <begin position="322"/>
        <end position="332"/>
    </location>
</feature>
<evidence type="ECO:0000313" key="2">
    <source>
        <dbReference type="EMBL" id="KAF8779780.1"/>
    </source>
</evidence>
<dbReference type="PANTHER" id="PTHR33413">
    <property type="entry name" value="EXPRESSED PROTEIN"/>
    <property type="match status" value="1"/>
</dbReference>
<dbReference type="AlphaFoldDB" id="A0A835FX10"/>
<feature type="compositionally biased region" description="Polar residues" evidence="1">
    <location>
        <begin position="1"/>
        <end position="11"/>
    </location>
</feature>
<gene>
    <name evidence="2" type="ORF">HU200_002039</name>
</gene>
<evidence type="ECO:0000256" key="1">
    <source>
        <dbReference type="SAM" id="MobiDB-lite"/>
    </source>
</evidence>
<feature type="region of interest" description="Disordered" evidence="1">
    <location>
        <begin position="1"/>
        <end position="44"/>
    </location>
</feature>
<dbReference type="EMBL" id="JACEFO010000153">
    <property type="protein sequence ID" value="KAF8779780.1"/>
    <property type="molecule type" value="Genomic_DNA"/>
</dbReference>
<name>A0A835FX10_9POAL</name>
<sequence length="332" mass="36199">MARQNLGTQPASAMVFDGGRRRTKRTPQGALVSTPPRRKRPVDGACNSARGKGFPFPSLPYKQLPEHVRPNARSRETLREKAVETIASGFHPLSWRPKTASITVPCARSFASMKEGAPHPAAADIRARRVVRGVAWHGGRQGGCSRLSRPLALPRHRGSSTFQRPPPCVSRTGARATPSSSSGMGNCQAAAAAAVLRLCWSTSAAEVMRANPGHYVALVTLRVAEERQDAPGGERRTLLKPKETLLLGHVYRLITTQEVTKAVQARKEEKQRKAQQQLESRQSKARGDAEDDEDDEAALDASLDQVDSGNRSSSARHRQWRPSLQSIDEATS</sequence>
<feature type="region of interest" description="Disordered" evidence="1">
    <location>
        <begin position="267"/>
        <end position="332"/>
    </location>
</feature>
<accession>A0A835FX10</accession>
<comment type="caution">
    <text evidence="2">The sequence shown here is derived from an EMBL/GenBank/DDBJ whole genome shotgun (WGS) entry which is preliminary data.</text>
</comment>
<dbReference type="PANTHER" id="PTHR33413:SF39">
    <property type="entry name" value="OS02G0741700 PROTEIN"/>
    <property type="match status" value="1"/>
</dbReference>
<feature type="region of interest" description="Disordered" evidence="1">
    <location>
        <begin position="147"/>
        <end position="184"/>
    </location>
</feature>
<dbReference type="Proteomes" id="UP000636709">
    <property type="component" value="Unassembled WGS sequence"/>
</dbReference>
<dbReference type="InterPro" id="IPR025322">
    <property type="entry name" value="PADRE_dom"/>
</dbReference>
<keyword evidence="3" id="KW-1185">Reference proteome</keyword>
<feature type="compositionally biased region" description="Acidic residues" evidence="1">
    <location>
        <begin position="289"/>
        <end position="298"/>
    </location>
</feature>
<reference evidence="2" key="1">
    <citation type="submission" date="2020-07" db="EMBL/GenBank/DDBJ databases">
        <title>Genome sequence and genetic diversity analysis of an under-domesticated orphan crop, white fonio (Digitaria exilis).</title>
        <authorList>
            <person name="Bennetzen J.L."/>
            <person name="Chen S."/>
            <person name="Ma X."/>
            <person name="Wang X."/>
            <person name="Yssel A.E.J."/>
            <person name="Chaluvadi S.R."/>
            <person name="Johnson M."/>
            <person name="Gangashetty P."/>
            <person name="Hamidou F."/>
            <person name="Sanogo M.D."/>
            <person name="Zwaenepoel A."/>
            <person name="Wallace J."/>
            <person name="Van De Peer Y."/>
            <person name="Van Deynze A."/>
        </authorList>
    </citation>
    <scope>NUCLEOTIDE SEQUENCE</scope>
    <source>
        <tissue evidence="2">Leaves</tissue>
    </source>
</reference>
<dbReference type="Pfam" id="PF14009">
    <property type="entry name" value="PADRE"/>
    <property type="match status" value="1"/>
</dbReference>
<protein>
    <submittedName>
        <fullName evidence="2">Uncharacterized protein</fullName>
    </submittedName>
</protein>
<proteinExistence type="predicted"/>
<evidence type="ECO:0000313" key="3">
    <source>
        <dbReference type="Proteomes" id="UP000636709"/>
    </source>
</evidence>
<organism evidence="2 3">
    <name type="scientific">Digitaria exilis</name>
    <dbReference type="NCBI Taxonomy" id="1010633"/>
    <lineage>
        <taxon>Eukaryota</taxon>
        <taxon>Viridiplantae</taxon>
        <taxon>Streptophyta</taxon>
        <taxon>Embryophyta</taxon>
        <taxon>Tracheophyta</taxon>
        <taxon>Spermatophyta</taxon>
        <taxon>Magnoliopsida</taxon>
        <taxon>Liliopsida</taxon>
        <taxon>Poales</taxon>
        <taxon>Poaceae</taxon>
        <taxon>PACMAD clade</taxon>
        <taxon>Panicoideae</taxon>
        <taxon>Panicodae</taxon>
        <taxon>Paniceae</taxon>
        <taxon>Anthephorinae</taxon>
        <taxon>Digitaria</taxon>
    </lineage>
</organism>
<dbReference type="OrthoDB" id="747498at2759"/>